<comment type="caution">
    <text evidence="3">The sequence shown here is derived from an EMBL/GenBank/DDBJ whole genome shotgun (WGS) entry which is preliminary data.</text>
</comment>
<dbReference type="EMBL" id="JAZHYN010000083">
    <property type="protein sequence ID" value="MEF3368102.1"/>
    <property type="molecule type" value="Genomic_DNA"/>
</dbReference>
<organism evidence="3 4">
    <name type="scientific">Methylocystis borbori</name>
    <dbReference type="NCBI Taxonomy" id="3118750"/>
    <lineage>
        <taxon>Bacteria</taxon>
        <taxon>Pseudomonadati</taxon>
        <taxon>Pseudomonadota</taxon>
        <taxon>Alphaproteobacteria</taxon>
        <taxon>Hyphomicrobiales</taxon>
        <taxon>Methylocystaceae</taxon>
        <taxon>Methylocystis</taxon>
    </lineage>
</organism>
<dbReference type="Proteomes" id="UP001350748">
    <property type="component" value="Unassembled WGS sequence"/>
</dbReference>
<keyword evidence="4" id="KW-1185">Reference proteome</keyword>
<keyword evidence="2" id="KW-0812">Transmembrane</keyword>
<gene>
    <name evidence="3" type="ORF">V3H18_16325</name>
</gene>
<feature type="region of interest" description="Disordered" evidence="1">
    <location>
        <begin position="175"/>
        <end position="205"/>
    </location>
</feature>
<sequence>MLDYLIHLKFWLLACFLIGVVTGAVTRRAASAAVSRWLVWSGLAFFVGVLVAALGALPGETGLFLESALAVYAIFLSGAACGAMLSGGSLKWHEGWALGLIPAGLVLLGAALIAQPAYREDLRRRIIILSERAGVDAAQVSVLGRDVRLAAGKVAAEAALLADIASAPGVRRVTIDPETAVPPAAENAAAPPPPPVAPPKPDAGP</sequence>
<feature type="transmembrane region" description="Helical" evidence="2">
    <location>
        <begin position="39"/>
        <end position="57"/>
    </location>
</feature>
<feature type="compositionally biased region" description="Low complexity" evidence="1">
    <location>
        <begin position="177"/>
        <end position="189"/>
    </location>
</feature>
<name>A0ABU7XL30_9HYPH</name>
<feature type="transmembrane region" description="Helical" evidence="2">
    <location>
        <begin position="96"/>
        <end position="118"/>
    </location>
</feature>
<keyword evidence="2" id="KW-1133">Transmembrane helix</keyword>
<evidence type="ECO:0000256" key="1">
    <source>
        <dbReference type="SAM" id="MobiDB-lite"/>
    </source>
</evidence>
<accession>A0ABU7XL30</accession>
<feature type="compositionally biased region" description="Pro residues" evidence="1">
    <location>
        <begin position="190"/>
        <end position="205"/>
    </location>
</feature>
<proteinExistence type="predicted"/>
<feature type="transmembrane region" description="Helical" evidence="2">
    <location>
        <begin position="69"/>
        <end position="90"/>
    </location>
</feature>
<protein>
    <submittedName>
        <fullName evidence="3">Uncharacterized protein</fullName>
    </submittedName>
</protein>
<feature type="non-terminal residue" evidence="3">
    <location>
        <position position="205"/>
    </location>
</feature>
<evidence type="ECO:0000256" key="2">
    <source>
        <dbReference type="SAM" id="Phobius"/>
    </source>
</evidence>
<evidence type="ECO:0000313" key="3">
    <source>
        <dbReference type="EMBL" id="MEF3368102.1"/>
    </source>
</evidence>
<evidence type="ECO:0000313" key="4">
    <source>
        <dbReference type="Proteomes" id="UP001350748"/>
    </source>
</evidence>
<keyword evidence="2" id="KW-0472">Membrane</keyword>
<reference evidence="3 4" key="1">
    <citation type="submission" date="2024-02" db="EMBL/GenBank/DDBJ databases">
        <authorList>
            <person name="Grouzdev D."/>
        </authorList>
    </citation>
    <scope>NUCLEOTIDE SEQUENCE [LARGE SCALE GENOMIC DNA]</scope>
    <source>
        <strain evidence="3 4">9N</strain>
    </source>
</reference>